<keyword evidence="5" id="KW-0687">Ribonucleoprotein</keyword>
<evidence type="ECO:0000256" key="1">
    <source>
        <dbReference type="ARBA" id="ARBA00006767"/>
    </source>
</evidence>
<keyword evidence="4 8" id="KW-0689">Ribosomal protein</keyword>
<dbReference type="EMBL" id="DQHO01000003">
    <property type="protein sequence ID" value="HCS93222.1"/>
    <property type="molecule type" value="Genomic_DNA"/>
</dbReference>
<dbReference type="GO" id="GO:0003735">
    <property type="term" value="F:structural constituent of ribosome"/>
    <property type="evidence" value="ECO:0007669"/>
    <property type="project" value="TreeGrafter"/>
</dbReference>
<evidence type="ECO:0000256" key="2">
    <source>
        <dbReference type="ARBA" id="ARBA00022737"/>
    </source>
</evidence>
<proteinExistence type="inferred from homology"/>
<sequence>MTDKETKDLEQNTEDTSNDAQTMEAALEQVQEVNTGDVVTGEVLSIQDDKQVIVGVLGSGVEGVVPRNELSATPFEHITDIINEGDELELVVIKPNKDKENGSFLFSRKRLEAKKIWDKIQEKFDKNETVTGPVKEVVKGGLVVDLGVRGFVPASMVANYYVDDFSTYKGKELEFQIVEIEPSENRLILSRKELAAKEQAKKRDEFLASIHEGDVIEGKVARLTNFGAFIDLGDVDGLVHISQIAHHHVNSPADELEIGQTVKVKVLSVDQEKGRVSLSIKDTLPGPWDDIEDKIHVDDVLDGKVKRLTSFGAFVEVLPGVEGLVHISQISHEHIATPHEKLSEGQDIKVKVLDINPDDQRLSLSIKALEDKPEEPAASKAPKVKRDTQKKVEQASDDESGFTLGDLLGSQLSDFKSED</sequence>
<feature type="compositionally biased region" description="Basic and acidic residues" evidence="6">
    <location>
        <begin position="384"/>
        <end position="394"/>
    </location>
</feature>
<feature type="domain" description="S1 motif" evidence="7">
    <location>
        <begin position="213"/>
        <end position="281"/>
    </location>
</feature>
<dbReference type="PANTHER" id="PTHR10724">
    <property type="entry name" value="30S RIBOSOMAL PROTEIN S1"/>
    <property type="match status" value="1"/>
</dbReference>
<name>A0A3D4S3Z7_9ENTE</name>
<evidence type="ECO:0000259" key="7">
    <source>
        <dbReference type="PROSITE" id="PS50126"/>
    </source>
</evidence>
<dbReference type="Proteomes" id="UP000262195">
    <property type="component" value="Unassembled WGS sequence"/>
</dbReference>
<dbReference type="NCBIfam" id="NF005208">
    <property type="entry name" value="PRK06676.1"/>
    <property type="match status" value="1"/>
</dbReference>
<feature type="region of interest" description="Disordered" evidence="6">
    <location>
        <begin position="368"/>
        <end position="406"/>
    </location>
</feature>
<protein>
    <submittedName>
        <fullName evidence="8">30S ribosomal protein S1</fullName>
    </submittedName>
</protein>
<gene>
    <name evidence="8" type="ORF">DIW15_00750</name>
</gene>
<evidence type="ECO:0000256" key="6">
    <source>
        <dbReference type="SAM" id="MobiDB-lite"/>
    </source>
</evidence>
<dbReference type="GO" id="GO:0022627">
    <property type="term" value="C:cytosolic small ribosomal subunit"/>
    <property type="evidence" value="ECO:0007669"/>
    <property type="project" value="TreeGrafter"/>
</dbReference>
<keyword evidence="3" id="KW-0694">RNA-binding</keyword>
<feature type="domain" description="S1 motif" evidence="7">
    <location>
        <begin position="298"/>
        <end position="367"/>
    </location>
</feature>
<feature type="compositionally biased region" description="Basic and acidic residues" evidence="6">
    <location>
        <begin position="368"/>
        <end position="377"/>
    </location>
</feature>
<feature type="region of interest" description="Disordered" evidence="6">
    <location>
        <begin position="1"/>
        <end position="21"/>
    </location>
</feature>
<dbReference type="Gene3D" id="2.40.50.140">
    <property type="entry name" value="Nucleic acid-binding proteins"/>
    <property type="match status" value="4"/>
</dbReference>
<accession>A0A3D4S3Z7</accession>
<dbReference type="SUPFAM" id="SSF50249">
    <property type="entry name" value="Nucleic acid-binding proteins"/>
    <property type="match status" value="4"/>
</dbReference>
<comment type="similarity">
    <text evidence="1">Belongs to the bacterial ribosomal protein bS1 family.</text>
</comment>
<reference evidence="8 9" key="1">
    <citation type="journal article" date="2018" name="Nat. Biotechnol.">
        <title>A standardized bacterial taxonomy based on genome phylogeny substantially revises the tree of life.</title>
        <authorList>
            <person name="Parks D.H."/>
            <person name="Chuvochina M."/>
            <person name="Waite D.W."/>
            <person name="Rinke C."/>
            <person name="Skarshewski A."/>
            <person name="Chaumeil P.A."/>
            <person name="Hugenholtz P."/>
        </authorList>
    </citation>
    <scope>NUCLEOTIDE SEQUENCE [LARGE SCALE GENOMIC DNA]</scope>
    <source>
        <strain evidence="8">UBA11306</strain>
    </source>
</reference>
<dbReference type="GO" id="GO:0003729">
    <property type="term" value="F:mRNA binding"/>
    <property type="evidence" value="ECO:0007669"/>
    <property type="project" value="UniProtKB-ARBA"/>
</dbReference>
<feature type="domain" description="S1 motif" evidence="7">
    <location>
        <begin position="36"/>
        <end position="109"/>
    </location>
</feature>
<evidence type="ECO:0000256" key="4">
    <source>
        <dbReference type="ARBA" id="ARBA00022980"/>
    </source>
</evidence>
<dbReference type="PROSITE" id="PS50126">
    <property type="entry name" value="S1"/>
    <property type="match status" value="4"/>
</dbReference>
<dbReference type="InterPro" id="IPR050437">
    <property type="entry name" value="Ribos_protein_bS1-like"/>
</dbReference>
<dbReference type="FunFam" id="2.40.50.140:FF:000051">
    <property type="entry name" value="RNA-binding transcriptional accessory protein"/>
    <property type="match status" value="1"/>
</dbReference>
<keyword evidence="2" id="KW-0677">Repeat</keyword>
<feature type="domain" description="S1 motif" evidence="7">
    <location>
        <begin position="127"/>
        <end position="192"/>
    </location>
</feature>
<dbReference type="AlphaFoldDB" id="A0A3D4S3Z7"/>
<dbReference type="STRING" id="1121105.GCA_000421665_00283"/>
<dbReference type="CDD" id="cd05688">
    <property type="entry name" value="S1_RPS1_repeat_ec3"/>
    <property type="match status" value="1"/>
</dbReference>
<evidence type="ECO:0000256" key="3">
    <source>
        <dbReference type="ARBA" id="ARBA00022884"/>
    </source>
</evidence>
<feature type="compositionally biased region" description="Basic and acidic residues" evidence="6">
    <location>
        <begin position="1"/>
        <end position="10"/>
    </location>
</feature>
<dbReference type="InterPro" id="IPR003029">
    <property type="entry name" value="S1_domain"/>
</dbReference>
<dbReference type="GO" id="GO:0006412">
    <property type="term" value="P:translation"/>
    <property type="evidence" value="ECO:0007669"/>
    <property type="project" value="TreeGrafter"/>
</dbReference>
<dbReference type="RefSeq" id="WP_022795582.1">
    <property type="nucleotide sequence ID" value="NZ_JBQDSL010000001.1"/>
</dbReference>
<dbReference type="InterPro" id="IPR035104">
    <property type="entry name" value="Ribosomal_protein_S1-like"/>
</dbReference>
<comment type="caution">
    <text evidence="8">The sequence shown here is derived from an EMBL/GenBank/DDBJ whole genome shotgun (WGS) entry which is preliminary data.</text>
</comment>
<evidence type="ECO:0000313" key="8">
    <source>
        <dbReference type="EMBL" id="HCS93222.1"/>
    </source>
</evidence>
<dbReference type="PANTHER" id="PTHR10724:SF7">
    <property type="entry name" value="SMALL RIBOSOMAL SUBUNIT PROTEIN BS1C"/>
    <property type="match status" value="1"/>
</dbReference>
<dbReference type="PRINTS" id="PR00681">
    <property type="entry name" value="RIBOSOMALS1"/>
</dbReference>
<dbReference type="Pfam" id="PF00575">
    <property type="entry name" value="S1"/>
    <property type="match status" value="4"/>
</dbReference>
<dbReference type="CDD" id="cd04465">
    <property type="entry name" value="S1_RPS1_repeat_ec2_hs2"/>
    <property type="match status" value="1"/>
</dbReference>
<evidence type="ECO:0000313" key="9">
    <source>
        <dbReference type="Proteomes" id="UP000262195"/>
    </source>
</evidence>
<dbReference type="FunFam" id="2.40.50.140:FF:000114">
    <property type="entry name" value="30S ribosomal protein S1"/>
    <property type="match status" value="1"/>
</dbReference>
<dbReference type="InterPro" id="IPR012340">
    <property type="entry name" value="NA-bd_OB-fold"/>
</dbReference>
<organism evidence="8 9">
    <name type="scientific">Bavariicoccus seileri</name>
    <dbReference type="NCBI Taxonomy" id="549685"/>
    <lineage>
        <taxon>Bacteria</taxon>
        <taxon>Bacillati</taxon>
        <taxon>Bacillota</taxon>
        <taxon>Bacilli</taxon>
        <taxon>Lactobacillales</taxon>
        <taxon>Enterococcaceae</taxon>
        <taxon>Bavariicoccus</taxon>
    </lineage>
</organism>
<dbReference type="SMART" id="SM00316">
    <property type="entry name" value="S1"/>
    <property type="match status" value="4"/>
</dbReference>
<evidence type="ECO:0000256" key="5">
    <source>
        <dbReference type="ARBA" id="ARBA00023274"/>
    </source>
</evidence>